<evidence type="ECO:0000313" key="2">
    <source>
        <dbReference type="Proteomes" id="UP000244005"/>
    </source>
</evidence>
<organism evidence="1 2">
    <name type="scientific">Marchantia polymorpha</name>
    <name type="common">Common liverwort</name>
    <name type="synonym">Marchantia aquatica</name>
    <dbReference type="NCBI Taxonomy" id="3197"/>
    <lineage>
        <taxon>Eukaryota</taxon>
        <taxon>Viridiplantae</taxon>
        <taxon>Streptophyta</taxon>
        <taxon>Embryophyta</taxon>
        <taxon>Marchantiophyta</taxon>
        <taxon>Marchantiopsida</taxon>
        <taxon>Marchantiidae</taxon>
        <taxon>Marchantiales</taxon>
        <taxon>Marchantiaceae</taxon>
        <taxon>Marchantia</taxon>
    </lineage>
</organism>
<proteinExistence type="predicted"/>
<name>A0A2R6X9Z2_MARPO</name>
<sequence>MHVLAPRIACKGSDSTCRVSESTRRHLKGLRKLRPSTEVVCPAEKSGGAFVRGPSFIGSDISKVLRRRI</sequence>
<gene>
    <name evidence="1" type="ORF">MARPO_0027s0045</name>
</gene>
<accession>A0A2R6X9Z2</accession>
<dbReference type="EMBL" id="KZ772699">
    <property type="protein sequence ID" value="PTQ42921.1"/>
    <property type="molecule type" value="Genomic_DNA"/>
</dbReference>
<evidence type="ECO:0000313" key="1">
    <source>
        <dbReference type="EMBL" id="PTQ42921.1"/>
    </source>
</evidence>
<protein>
    <submittedName>
        <fullName evidence="1">Uncharacterized protein</fullName>
    </submittedName>
</protein>
<dbReference type="Proteomes" id="UP000244005">
    <property type="component" value="Unassembled WGS sequence"/>
</dbReference>
<reference evidence="2" key="1">
    <citation type="journal article" date="2017" name="Cell">
        <title>Insights into land plant evolution garnered from the Marchantia polymorpha genome.</title>
        <authorList>
            <person name="Bowman J.L."/>
            <person name="Kohchi T."/>
            <person name="Yamato K.T."/>
            <person name="Jenkins J."/>
            <person name="Shu S."/>
            <person name="Ishizaki K."/>
            <person name="Yamaoka S."/>
            <person name="Nishihama R."/>
            <person name="Nakamura Y."/>
            <person name="Berger F."/>
            <person name="Adam C."/>
            <person name="Aki S.S."/>
            <person name="Althoff F."/>
            <person name="Araki T."/>
            <person name="Arteaga-Vazquez M.A."/>
            <person name="Balasubrmanian S."/>
            <person name="Barry K."/>
            <person name="Bauer D."/>
            <person name="Boehm C.R."/>
            <person name="Briginshaw L."/>
            <person name="Caballero-Perez J."/>
            <person name="Catarino B."/>
            <person name="Chen F."/>
            <person name="Chiyoda S."/>
            <person name="Chovatia M."/>
            <person name="Davies K.M."/>
            <person name="Delmans M."/>
            <person name="Demura T."/>
            <person name="Dierschke T."/>
            <person name="Dolan L."/>
            <person name="Dorantes-Acosta A.E."/>
            <person name="Eklund D.M."/>
            <person name="Florent S.N."/>
            <person name="Flores-Sandoval E."/>
            <person name="Fujiyama A."/>
            <person name="Fukuzawa H."/>
            <person name="Galik B."/>
            <person name="Grimanelli D."/>
            <person name="Grimwood J."/>
            <person name="Grossniklaus U."/>
            <person name="Hamada T."/>
            <person name="Haseloff J."/>
            <person name="Hetherington A.J."/>
            <person name="Higo A."/>
            <person name="Hirakawa Y."/>
            <person name="Hundley H.N."/>
            <person name="Ikeda Y."/>
            <person name="Inoue K."/>
            <person name="Inoue S.I."/>
            <person name="Ishida S."/>
            <person name="Jia Q."/>
            <person name="Kakita M."/>
            <person name="Kanazawa T."/>
            <person name="Kawai Y."/>
            <person name="Kawashima T."/>
            <person name="Kennedy M."/>
            <person name="Kinose K."/>
            <person name="Kinoshita T."/>
            <person name="Kohara Y."/>
            <person name="Koide E."/>
            <person name="Komatsu K."/>
            <person name="Kopischke S."/>
            <person name="Kubo M."/>
            <person name="Kyozuka J."/>
            <person name="Lagercrantz U."/>
            <person name="Lin S.S."/>
            <person name="Lindquist E."/>
            <person name="Lipzen A.M."/>
            <person name="Lu C.W."/>
            <person name="De Luna E."/>
            <person name="Martienssen R.A."/>
            <person name="Minamino N."/>
            <person name="Mizutani M."/>
            <person name="Mizutani M."/>
            <person name="Mochizuki N."/>
            <person name="Monte I."/>
            <person name="Mosher R."/>
            <person name="Nagasaki H."/>
            <person name="Nakagami H."/>
            <person name="Naramoto S."/>
            <person name="Nishitani K."/>
            <person name="Ohtani M."/>
            <person name="Okamoto T."/>
            <person name="Okumura M."/>
            <person name="Phillips J."/>
            <person name="Pollak B."/>
            <person name="Reinders A."/>
            <person name="Rovekamp M."/>
            <person name="Sano R."/>
            <person name="Sawa S."/>
            <person name="Schmid M.W."/>
            <person name="Shirakawa M."/>
            <person name="Solano R."/>
            <person name="Spunde A."/>
            <person name="Suetsugu N."/>
            <person name="Sugano S."/>
            <person name="Sugiyama A."/>
            <person name="Sun R."/>
            <person name="Suzuki Y."/>
            <person name="Takenaka M."/>
            <person name="Takezawa D."/>
            <person name="Tomogane H."/>
            <person name="Tsuzuki M."/>
            <person name="Ueda T."/>
            <person name="Umeda M."/>
            <person name="Ward J.M."/>
            <person name="Watanabe Y."/>
            <person name="Yazaki K."/>
            <person name="Yokoyama R."/>
            <person name="Yoshitake Y."/>
            <person name="Yotsui I."/>
            <person name="Zachgo S."/>
            <person name="Schmutz J."/>
        </authorList>
    </citation>
    <scope>NUCLEOTIDE SEQUENCE [LARGE SCALE GENOMIC DNA]</scope>
    <source>
        <strain evidence="2">Tak-1</strain>
    </source>
</reference>
<dbReference type="AlphaFoldDB" id="A0A2R6X9Z2"/>
<keyword evidence="2" id="KW-1185">Reference proteome</keyword>